<proteinExistence type="predicted"/>
<keyword evidence="3" id="KW-1185">Reference proteome</keyword>
<evidence type="ECO:0000313" key="2">
    <source>
        <dbReference type="EMBL" id="KAL1888296.1"/>
    </source>
</evidence>
<feature type="compositionally biased region" description="Low complexity" evidence="1">
    <location>
        <begin position="144"/>
        <end position="157"/>
    </location>
</feature>
<evidence type="ECO:0000313" key="3">
    <source>
        <dbReference type="Proteomes" id="UP001583280"/>
    </source>
</evidence>
<organism evidence="2 3">
    <name type="scientific">Ceratocystis pirilliformis</name>
    <dbReference type="NCBI Taxonomy" id="259994"/>
    <lineage>
        <taxon>Eukaryota</taxon>
        <taxon>Fungi</taxon>
        <taxon>Dikarya</taxon>
        <taxon>Ascomycota</taxon>
        <taxon>Pezizomycotina</taxon>
        <taxon>Sordariomycetes</taxon>
        <taxon>Hypocreomycetidae</taxon>
        <taxon>Microascales</taxon>
        <taxon>Ceratocystidaceae</taxon>
        <taxon>Ceratocystis</taxon>
    </lineage>
</organism>
<feature type="region of interest" description="Disordered" evidence="1">
    <location>
        <begin position="45"/>
        <end position="170"/>
    </location>
</feature>
<reference evidence="2 3" key="1">
    <citation type="journal article" date="2024" name="IMA Fungus">
        <title>IMA Genome - F19 : A genome assembly and annotation guide to empower mycologists, including annotated draft genome sequences of Ceratocystis pirilliformis, Diaporthe australafricana, Fusarium ophioides, Paecilomyces lecythidis, and Sporothrix stenoceras.</title>
        <authorList>
            <person name="Aylward J."/>
            <person name="Wilson A.M."/>
            <person name="Visagie C.M."/>
            <person name="Spraker J."/>
            <person name="Barnes I."/>
            <person name="Buitendag C."/>
            <person name="Ceriani C."/>
            <person name="Del Mar Angel L."/>
            <person name="du Plessis D."/>
            <person name="Fuchs T."/>
            <person name="Gasser K."/>
            <person name="Kramer D."/>
            <person name="Li W."/>
            <person name="Munsamy K."/>
            <person name="Piso A."/>
            <person name="Price J.L."/>
            <person name="Sonnekus B."/>
            <person name="Thomas C."/>
            <person name="van der Nest A."/>
            <person name="van Dijk A."/>
            <person name="van Heerden A."/>
            <person name="van Vuuren N."/>
            <person name="Yilmaz N."/>
            <person name="Duong T.A."/>
            <person name="van der Merwe N.A."/>
            <person name="Wingfield M.J."/>
            <person name="Wingfield B.D."/>
        </authorList>
    </citation>
    <scope>NUCLEOTIDE SEQUENCE [LARGE SCALE GENOMIC DNA]</scope>
    <source>
        <strain evidence="2 3">CMW 12675</strain>
    </source>
</reference>
<comment type="caution">
    <text evidence="2">The sequence shown here is derived from an EMBL/GenBank/DDBJ whole genome shotgun (WGS) entry which is preliminary data.</text>
</comment>
<name>A0ABR3YKI5_9PEZI</name>
<dbReference type="Proteomes" id="UP001583280">
    <property type="component" value="Unassembled WGS sequence"/>
</dbReference>
<sequence length="170" mass="18505">MGIIDRIQAKLELMRLEKRYTRRRHRRSTFQTNAVYVDGEYIHQTPNMTGSSTDSHAGSNTNPTGASDMNMGGGFMSSSSSSNHRHNADVFDAHLNTRPSHSRFESAPISPASLSSQNSSFASSDHQQQRNASKRSASMQMPAFGGSFVPSVASSSHSTKKPTTPPSSAW</sequence>
<accession>A0ABR3YKI5</accession>
<evidence type="ECO:0000256" key="1">
    <source>
        <dbReference type="SAM" id="MobiDB-lite"/>
    </source>
</evidence>
<gene>
    <name evidence="2" type="ORF">Cpir12675_006232</name>
</gene>
<protein>
    <submittedName>
        <fullName evidence="2">Uncharacterized protein</fullName>
    </submittedName>
</protein>
<dbReference type="EMBL" id="JAWDJO010000268">
    <property type="protein sequence ID" value="KAL1888296.1"/>
    <property type="molecule type" value="Genomic_DNA"/>
</dbReference>
<feature type="compositionally biased region" description="Polar residues" evidence="1">
    <location>
        <begin position="125"/>
        <end position="139"/>
    </location>
</feature>
<feature type="compositionally biased region" description="Polar residues" evidence="1">
    <location>
        <begin position="45"/>
        <end position="67"/>
    </location>
</feature>
<feature type="compositionally biased region" description="Low complexity" evidence="1">
    <location>
        <begin position="110"/>
        <end position="124"/>
    </location>
</feature>